<reference evidence="2 3" key="1">
    <citation type="submission" date="2024-04" db="EMBL/GenBank/DDBJ databases">
        <title>Tritrichomonas musculus Genome.</title>
        <authorList>
            <person name="Alves-Ferreira E."/>
            <person name="Grigg M."/>
            <person name="Lorenzi H."/>
            <person name="Galac M."/>
        </authorList>
    </citation>
    <scope>NUCLEOTIDE SEQUENCE [LARGE SCALE GENOMIC DNA]</scope>
    <source>
        <strain evidence="2 3">EAF2021</strain>
    </source>
</reference>
<proteinExistence type="predicted"/>
<name>A0ABR2IC83_9EUKA</name>
<evidence type="ECO:0000313" key="2">
    <source>
        <dbReference type="EMBL" id="KAK8860441.1"/>
    </source>
</evidence>
<sequence>MSKESSSLLLSSKEKRAIDDILTQAEEEIDHTKIYDNINAIDSQCKRVWPEWDPPKNVVPPLNILSRKNSSKLQLSMNNQSSILKSKGNEATIVNGSPIRNKNTKNEHIQFKPNKFSEHELDPKVIAEEIDALKKEVRDLMEKINKSIKNPELSSSAMAILQKVKAIQIPSSEPLKEMEKAQMNKKIDIPFKKEVIVSHQDVEKLNFNLTNNQQNNITNQPTNSNNGQQIQQPKTLFVEQFQLPLRVRTKEQTKSAISQVQKEIKSITKENIALRKQYREIRKELSETRSQCKALQNSLSRSEAIRTKMLTTFGPGALTEEPILNNKF</sequence>
<accession>A0ABR2IC83</accession>
<organism evidence="2 3">
    <name type="scientific">Tritrichomonas musculus</name>
    <dbReference type="NCBI Taxonomy" id="1915356"/>
    <lineage>
        <taxon>Eukaryota</taxon>
        <taxon>Metamonada</taxon>
        <taxon>Parabasalia</taxon>
        <taxon>Tritrichomonadida</taxon>
        <taxon>Tritrichomonadidae</taxon>
        <taxon>Tritrichomonas</taxon>
    </lineage>
</organism>
<protein>
    <submittedName>
        <fullName evidence="2">Uncharacterized protein</fullName>
    </submittedName>
</protein>
<gene>
    <name evidence="2" type="ORF">M9Y10_012106</name>
</gene>
<evidence type="ECO:0000256" key="1">
    <source>
        <dbReference type="SAM" id="Coils"/>
    </source>
</evidence>
<dbReference type="EMBL" id="JAPFFF010000018">
    <property type="protein sequence ID" value="KAK8860441.1"/>
    <property type="molecule type" value="Genomic_DNA"/>
</dbReference>
<comment type="caution">
    <text evidence="2">The sequence shown here is derived from an EMBL/GenBank/DDBJ whole genome shotgun (WGS) entry which is preliminary data.</text>
</comment>
<dbReference type="Proteomes" id="UP001470230">
    <property type="component" value="Unassembled WGS sequence"/>
</dbReference>
<keyword evidence="1" id="KW-0175">Coiled coil</keyword>
<evidence type="ECO:0000313" key="3">
    <source>
        <dbReference type="Proteomes" id="UP001470230"/>
    </source>
</evidence>
<keyword evidence="3" id="KW-1185">Reference proteome</keyword>
<feature type="coiled-coil region" evidence="1">
    <location>
        <begin position="250"/>
        <end position="298"/>
    </location>
</feature>